<name>A0A2P8DXR3_9BACT</name>
<comment type="caution">
    <text evidence="1">The sequence shown here is derived from an EMBL/GenBank/DDBJ whole genome shotgun (WGS) entry which is preliminary data.</text>
</comment>
<accession>A0A2P8DXR3</accession>
<evidence type="ECO:0000313" key="2">
    <source>
        <dbReference type="Proteomes" id="UP000240708"/>
    </source>
</evidence>
<sequence>MPLSFAQQAEFGISSGPARHLIIRGERDCCEFRFGFYRGDYMELALFNKIALEPIIQFARKGTKKSEFGTAIGLRNDYLNFPLLLNMQTNETIYALVSPHTSFLLNFSFVMFEPDNKATNYGNELKDLRNRSDFFAVLCLGV</sequence>
<gene>
    <name evidence="1" type="ORF">CLV48_11171</name>
</gene>
<evidence type="ECO:0000313" key="1">
    <source>
        <dbReference type="EMBL" id="PSL01982.1"/>
    </source>
</evidence>
<proteinExistence type="predicted"/>
<dbReference type="RefSeq" id="WP_211299962.1">
    <property type="nucleotide sequence ID" value="NZ_PYGF01000011.1"/>
</dbReference>
<dbReference type="AlphaFoldDB" id="A0A2P8DXR3"/>
<organism evidence="1 2">
    <name type="scientific">Cecembia rubra</name>
    <dbReference type="NCBI Taxonomy" id="1485585"/>
    <lineage>
        <taxon>Bacteria</taxon>
        <taxon>Pseudomonadati</taxon>
        <taxon>Bacteroidota</taxon>
        <taxon>Cytophagia</taxon>
        <taxon>Cytophagales</taxon>
        <taxon>Cyclobacteriaceae</taxon>
        <taxon>Cecembia</taxon>
    </lineage>
</organism>
<dbReference type="Proteomes" id="UP000240708">
    <property type="component" value="Unassembled WGS sequence"/>
</dbReference>
<reference evidence="1 2" key="1">
    <citation type="submission" date="2018-03" db="EMBL/GenBank/DDBJ databases">
        <title>Genomic Encyclopedia of Archaeal and Bacterial Type Strains, Phase II (KMG-II): from individual species to whole genera.</title>
        <authorList>
            <person name="Goeker M."/>
        </authorList>
    </citation>
    <scope>NUCLEOTIDE SEQUENCE [LARGE SCALE GENOMIC DNA]</scope>
    <source>
        <strain evidence="1 2">DSM 28057</strain>
    </source>
</reference>
<keyword evidence="2" id="KW-1185">Reference proteome</keyword>
<protein>
    <submittedName>
        <fullName evidence="1">Uncharacterized protein</fullName>
    </submittedName>
</protein>
<dbReference type="EMBL" id="PYGF01000011">
    <property type="protein sequence ID" value="PSL01982.1"/>
    <property type="molecule type" value="Genomic_DNA"/>
</dbReference>